<dbReference type="Proteomes" id="UP001314205">
    <property type="component" value="Unassembled WGS sequence"/>
</dbReference>
<evidence type="ECO:0000256" key="1">
    <source>
        <dbReference type="ARBA" id="ARBA00022723"/>
    </source>
</evidence>
<comment type="caution">
    <text evidence="5">The sequence shown here is derived from an EMBL/GenBank/DDBJ whole genome shotgun (WGS) entry which is preliminary data.</text>
</comment>
<dbReference type="InterPro" id="IPR007588">
    <property type="entry name" value="Znf_FLYWCH"/>
</dbReference>
<dbReference type="AlphaFoldDB" id="A0AAV1K9F9"/>
<proteinExistence type="predicted"/>
<feature type="domain" description="FLYWCH-type" evidence="4">
    <location>
        <begin position="1"/>
        <end position="50"/>
    </location>
</feature>
<accession>A0AAV1K9F9</accession>
<evidence type="ECO:0000259" key="4">
    <source>
        <dbReference type="Pfam" id="PF04500"/>
    </source>
</evidence>
<evidence type="ECO:0000256" key="2">
    <source>
        <dbReference type="ARBA" id="ARBA00022771"/>
    </source>
</evidence>
<dbReference type="Gene3D" id="2.20.25.240">
    <property type="match status" value="1"/>
</dbReference>
<keyword evidence="2" id="KW-0863">Zinc-finger</keyword>
<dbReference type="GO" id="GO:0008270">
    <property type="term" value="F:zinc ion binding"/>
    <property type="evidence" value="ECO:0007669"/>
    <property type="project" value="UniProtKB-KW"/>
</dbReference>
<reference evidence="5 6" key="1">
    <citation type="submission" date="2023-11" db="EMBL/GenBank/DDBJ databases">
        <authorList>
            <person name="Hedman E."/>
            <person name="Englund M."/>
            <person name="Stromberg M."/>
            <person name="Nyberg Akerstrom W."/>
            <person name="Nylinder S."/>
            <person name="Jareborg N."/>
            <person name="Kallberg Y."/>
            <person name="Kronander E."/>
        </authorList>
    </citation>
    <scope>NUCLEOTIDE SEQUENCE [LARGE SCALE GENOMIC DNA]</scope>
</reference>
<organism evidence="5 6">
    <name type="scientific">Parnassius mnemosyne</name>
    <name type="common">clouded apollo</name>
    <dbReference type="NCBI Taxonomy" id="213953"/>
    <lineage>
        <taxon>Eukaryota</taxon>
        <taxon>Metazoa</taxon>
        <taxon>Ecdysozoa</taxon>
        <taxon>Arthropoda</taxon>
        <taxon>Hexapoda</taxon>
        <taxon>Insecta</taxon>
        <taxon>Pterygota</taxon>
        <taxon>Neoptera</taxon>
        <taxon>Endopterygota</taxon>
        <taxon>Lepidoptera</taxon>
        <taxon>Glossata</taxon>
        <taxon>Ditrysia</taxon>
        <taxon>Papilionoidea</taxon>
        <taxon>Papilionidae</taxon>
        <taxon>Parnassiinae</taxon>
        <taxon>Parnassini</taxon>
        <taxon>Parnassius</taxon>
        <taxon>Driopa</taxon>
    </lineage>
</organism>
<keyword evidence="1" id="KW-0479">Metal-binding</keyword>
<dbReference type="Pfam" id="PF04500">
    <property type="entry name" value="FLYWCH"/>
    <property type="match status" value="1"/>
</dbReference>
<name>A0AAV1K9F9_9NEOP</name>
<evidence type="ECO:0000313" key="6">
    <source>
        <dbReference type="Proteomes" id="UP001314205"/>
    </source>
</evidence>
<keyword evidence="3" id="KW-0862">Zinc</keyword>
<dbReference type="EMBL" id="CAVLGL010000002">
    <property type="protein sequence ID" value="CAK1579149.1"/>
    <property type="molecule type" value="Genomic_DNA"/>
</dbReference>
<keyword evidence="6" id="KW-1185">Reference proteome</keyword>
<evidence type="ECO:0000313" key="5">
    <source>
        <dbReference type="EMBL" id="CAK1579149.1"/>
    </source>
</evidence>
<sequence length="67" mass="7845">MYEDYSFSYQGRKDVKKYLYCSRRLSTKCPARLHLDETGHIVKAHANHNHPPPKYTITKCGTYIKIA</sequence>
<gene>
    <name evidence="5" type="ORF">PARMNEM_LOCUS1129</name>
</gene>
<evidence type="ECO:0000256" key="3">
    <source>
        <dbReference type="ARBA" id="ARBA00022833"/>
    </source>
</evidence>
<protein>
    <recommendedName>
        <fullName evidence="4">FLYWCH-type domain-containing protein</fullName>
    </recommendedName>
</protein>